<dbReference type="EMBL" id="MT144019">
    <property type="protein sequence ID" value="QJA46710.1"/>
    <property type="molecule type" value="Genomic_DNA"/>
</dbReference>
<proteinExistence type="predicted"/>
<evidence type="ECO:0000313" key="1">
    <source>
        <dbReference type="EMBL" id="QJA46710.1"/>
    </source>
</evidence>
<protein>
    <submittedName>
        <fullName evidence="1">Uncharacterized protein</fullName>
    </submittedName>
</protein>
<reference evidence="1" key="1">
    <citation type="submission" date="2020-03" db="EMBL/GenBank/DDBJ databases">
        <title>The deep terrestrial virosphere.</title>
        <authorList>
            <person name="Holmfeldt K."/>
            <person name="Nilsson E."/>
            <person name="Simone D."/>
            <person name="Lopez-Fernandez M."/>
            <person name="Wu X."/>
            <person name="de Brujin I."/>
            <person name="Lundin D."/>
            <person name="Andersson A."/>
            <person name="Bertilsson S."/>
            <person name="Dopson M."/>
        </authorList>
    </citation>
    <scope>NUCLEOTIDE SEQUENCE</scope>
    <source>
        <strain evidence="1">TM448A00520</strain>
    </source>
</reference>
<dbReference type="AlphaFoldDB" id="A0A6H1ZHN6"/>
<sequence length="52" mass="5838">MRIRGFVIDREGNPRGTIFGDVPEEAIIVTDPENPGRFVEEGDSIIVMETFD</sequence>
<name>A0A6H1ZHN6_9ZZZZ</name>
<organism evidence="1">
    <name type="scientific">viral metagenome</name>
    <dbReference type="NCBI Taxonomy" id="1070528"/>
    <lineage>
        <taxon>unclassified sequences</taxon>
        <taxon>metagenomes</taxon>
        <taxon>organismal metagenomes</taxon>
    </lineage>
</organism>
<accession>A0A6H1ZHN6</accession>
<gene>
    <name evidence="1" type="ORF">TM448A00520_0019</name>
</gene>